<proteinExistence type="predicted"/>
<feature type="compositionally biased region" description="Polar residues" evidence="1">
    <location>
        <begin position="64"/>
        <end position="74"/>
    </location>
</feature>
<evidence type="ECO:0000313" key="4">
    <source>
        <dbReference type="Proteomes" id="UP001442494"/>
    </source>
</evidence>
<feature type="signal peptide" evidence="2">
    <location>
        <begin position="1"/>
        <end position="22"/>
    </location>
</feature>
<sequence length="97" mass="10428">MLRIFRWTFALSGFLITLTTKAAFSLPASQVQSHVDTPFCYMQTANGQMVNLETLCGKSGTKPPANNTPVSSTFPPIPSNLSNLSIPPSGLAKKLKT</sequence>
<dbReference type="EMBL" id="JAMPKK010000094">
    <property type="protein sequence ID" value="MEP0867900.1"/>
    <property type="molecule type" value="Genomic_DNA"/>
</dbReference>
<gene>
    <name evidence="3" type="ORF">NDI37_26010</name>
</gene>
<organism evidence="3 4">
    <name type="scientific">Funiculus sociatus GB2-A5</name>
    <dbReference type="NCBI Taxonomy" id="2933946"/>
    <lineage>
        <taxon>Bacteria</taxon>
        <taxon>Bacillati</taxon>
        <taxon>Cyanobacteriota</taxon>
        <taxon>Cyanophyceae</taxon>
        <taxon>Coleofasciculales</taxon>
        <taxon>Coleofasciculaceae</taxon>
        <taxon>Funiculus</taxon>
    </lineage>
</organism>
<dbReference type="RefSeq" id="WP_190419739.1">
    <property type="nucleotide sequence ID" value="NZ_JAMPKK010000094.1"/>
</dbReference>
<keyword evidence="4" id="KW-1185">Reference proteome</keyword>
<evidence type="ECO:0000256" key="1">
    <source>
        <dbReference type="SAM" id="MobiDB-lite"/>
    </source>
</evidence>
<feature type="region of interest" description="Disordered" evidence="1">
    <location>
        <begin position="58"/>
        <end position="97"/>
    </location>
</feature>
<reference evidence="3 4" key="1">
    <citation type="submission" date="2022-04" db="EMBL/GenBank/DDBJ databases">
        <title>Positive selection, recombination, and allopatry shape intraspecific diversity of widespread and dominant cyanobacteria.</title>
        <authorList>
            <person name="Wei J."/>
            <person name="Shu W."/>
            <person name="Hu C."/>
        </authorList>
    </citation>
    <scope>NUCLEOTIDE SEQUENCE [LARGE SCALE GENOMIC DNA]</scope>
    <source>
        <strain evidence="3 4">GB2-A5</strain>
    </source>
</reference>
<accession>A0ABV0JWR3</accession>
<dbReference type="Proteomes" id="UP001442494">
    <property type="component" value="Unassembled WGS sequence"/>
</dbReference>
<evidence type="ECO:0000256" key="2">
    <source>
        <dbReference type="SAM" id="SignalP"/>
    </source>
</evidence>
<keyword evidence="2" id="KW-0732">Signal</keyword>
<name>A0ABV0JWR3_9CYAN</name>
<evidence type="ECO:0000313" key="3">
    <source>
        <dbReference type="EMBL" id="MEP0867900.1"/>
    </source>
</evidence>
<feature type="chain" id="PRO_5046395848" evidence="2">
    <location>
        <begin position="23"/>
        <end position="97"/>
    </location>
</feature>
<feature type="compositionally biased region" description="Low complexity" evidence="1">
    <location>
        <begin position="79"/>
        <end position="89"/>
    </location>
</feature>
<comment type="caution">
    <text evidence="3">The sequence shown here is derived from an EMBL/GenBank/DDBJ whole genome shotgun (WGS) entry which is preliminary data.</text>
</comment>
<protein>
    <submittedName>
        <fullName evidence="3">Uncharacterized protein</fullName>
    </submittedName>
</protein>